<dbReference type="AlphaFoldDB" id="A0A7C4AQ15"/>
<dbReference type="InterPro" id="IPR009078">
    <property type="entry name" value="Ferritin-like_SF"/>
</dbReference>
<gene>
    <name evidence="2" type="ORF">ENV54_01025</name>
</gene>
<dbReference type="Pfam" id="PF02915">
    <property type="entry name" value="Rubrerythrin"/>
    <property type="match status" value="1"/>
</dbReference>
<dbReference type="InterPro" id="IPR003251">
    <property type="entry name" value="Rr_diiron-bd_dom"/>
</dbReference>
<reference evidence="2" key="1">
    <citation type="journal article" date="2020" name="mSystems">
        <title>Genome- and Community-Level Interaction Insights into Carbon Utilization and Element Cycling Functions of Hydrothermarchaeota in Hydrothermal Sediment.</title>
        <authorList>
            <person name="Zhou Z."/>
            <person name="Liu Y."/>
            <person name="Xu W."/>
            <person name="Pan J."/>
            <person name="Luo Z.H."/>
            <person name="Li M."/>
        </authorList>
    </citation>
    <scope>NUCLEOTIDE SEQUENCE [LARGE SCALE GENOMIC DNA]</scope>
    <source>
        <strain evidence="2">SpSt-769</strain>
    </source>
</reference>
<dbReference type="SUPFAM" id="SSF47240">
    <property type="entry name" value="Ferritin-like"/>
    <property type="match status" value="1"/>
</dbReference>
<name>A0A7C4AQ15_9BACT</name>
<feature type="domain" description="Rubrerythrin diiron-binding" evidence="1">
    <location>
        <begin position="11"/>
        <end position="150"/>
    </location>
</feature>
<dbReference type="PANTHER" id="PTHR33531">
    <property type="entry name" value="RUBRERYTHRIN SUBFAMILY"/>
    <property type="match status" value="1"/>
</dbReference>
<evidence type="ECO:0000259" key="1">
    <source>
        <dbReference type="Pfam" id="PF02915"/>
    </source>
</evidence>
<evidence type="ECO:0000313" key="2">
    <source>
        <dbReference type="EMBL" id="HGH59860.1"/>
    </source>
</evidence>
<dbReference type="InterPro" id="IPR012347">
    <property type="entry name" value="Ferritin-like"/>
</dbReference>
<comment type="caution">
    <text evidence="2">The sequence shown here is derived from an EMBL/GenBank/DDBJ whole genome shotgun (WGS) entry which is preliminary data.</text>
</comment>
<sequence length="177" mass="20236">MTEASERALTMLNIALEKEEKGRQFYKEAAAKCASEVGKEMFRSLMADEGVHIKRIKEIFSALEKGQGWNSEWRKLQVENEDLRSLIQERMTKLGPKVKPESSDLEAVKIALEMEQGAITFYQDQFVKAADPLERDFIIKMIAEERTHFAALGDVKMFLEDPESWFAEKERSGLDGA</sequence>
<accession>A0A7C4AQ15</accession>
<proteinExistence type="predicted"/>
<dbReference type="CDD" id="cd01045">
    <property type="entry name" value="Ferritin_like_AB"/>
    <property type="match status" value="1"/>
</dbReference>
<dbReference type="GO" id="GO:0016491">
    <property type="term" value="F:oxidoreductase activity"/>
    <property type="evidence" value="ECO:0007669"/>
    <property type="project" value="InterPro"/>
</dbReference>
<dbReference type="Gene3D" id="1.20.1260.10">
    <property type="match status" value="1"/>
</dbReference>
<dbReference type="EMBL" id="DTGT01000030">
    <property type="protein sequence ID" value="HGH59860.1"/>
    <property type="molecule type" value="Genomic_DNA"/>
</dbReference>
<organism evidence="2">
    <name type="scientific">Desulfomonile tiedjei</name>
    <dbReference type="NCBI Taxonomy" id="2358"/>
    <lineage>
        <taxon>Bacteria</taxon>
        <taxon>Pseudomonadati</taxon>
        <taxon>Thermodesulfobacteriota</taxon>
        <taxon>Desulfomonilia</taxon>
        <taxon>Desulfomonilales</taxon>
        <taxon>Desulfomonilaceae</taxon>
        <taxon>Desulfomonile</taxon>
    </lineage>
</organism>
<dbReference type="PANTHER" id="PTHR33531:SF7">
    <property type="entry name" value="HYPOTHETICAL MEMBRANE PROTEIN, CONSERVED"/>
    <property type="match status" value="1"/>
</dbReference>
<dbReference type="GO" id="GO:0046872">
    <property type="term" value="F:metal ion binding"/>
    <property type="evidence" value="ECO:0007669"/>
    <property type="project" value="InterPro"/>
</dbReference>
<protein>
    <recommendedName>
        <fullName evidence="1">Rubrerythrin diiron-binding domain-containing protein</fullName>
    </recommendedName>
</protein>